<dbReference type="Pfam" id="PF01769">
    <property type="entry name" value="MgtE"/>
    <property type="match status" value="1"/>
</dbReference>
<dbReference type="InterPro" id="IPR038076">
    <property type="entry name" value="MgtE_N_sf"/>
</dbReference>
<name>A0ABV4TU23_9GAMM</name>
<proteinExistence type="inferred from homology"/>
<evidence type="ECO:0000256" key="3">
    <source>
        <dbReference type="ARBA" id="ARBA00022448"/>
    </source>
</evidence>
<dbReference type="Gene3D" id="1.25.60.10">
    <property type="entry name" value="MgtE N-terminal domain-like"/>
    <property type="match status" value="1"/>
</dbReference>
<evidence type="ECO:0000256" key="5">
    <source>
        <dbReference type="ARBA" id="ARBA00022842"/>
    </source>
</evidence>
<evidence type="ECO:0000313" key="11">
    <source>
        <dbReference type="EMBL" id="MFA9459621.1"/>
    </source>
</evidence>
<dbReference type="Proteomes" id="UP001575181">
    <property type="component" value="Unassembled WGS sequence"/>
</dbReference>
<evidence type="ECO:0000256" key="6">
    <source>
        <dbReference type="ARBA" id="ARBA00022989"/>
    </source>
</evidence>
<comment type="similarity">
    <text evidence="2 9">Belongs to the SLC41A transporter family.</text>
</comment>
<feature type="transmembrane region" description="Helical" evidence="9">
    <location>
        <begin position="429"/>
        <end position="452"/>
    </location>
</feature>
<dbReference type="InterPro" id="IPR046342">
    <property type="entry name" value="CBS_dom_sf"/>
</dbReference>
<keyword evidence="7 9" id="KW-0472">Membrane</keyword>
<feature type="transmembrane region" description="Helical" evidence="9">
    <location>
        <begin position="392"/>
        <end position="417"/>
    </location>
</feature>
<organism evidence="11 12">
    <name type="scientific">Thiohalorhabdus methylotrophus</name>
    <dbReference type="NCBI Taxonomy" id="3242694"/>
    <lineage>
        <taxon>Bacteria</taxon>
        <taxon>Pseudomonadati</taxon>
        <taxon>Pseudomonadota</taxon>
        <taxon>Gammaproteobacteria</taxon>
        <taxon>Thiohalorhabdales</taxon>
        <taxon>Thiohalorhabdaceae</taxon>
        <taxon>Thiohalorhabdus</taxon>
    </lineage>
</organism>
<evidence type="ECO:0000256" key="7">
    <source>
        <dbReference type="ARBA" id="ARBA00023136"/>
    </source>
</evidence>
<evidence type="ECO:0000313" key="12">
    <source>
        <dbReference type="Proteomes" id="UP001575181"/>
    </source>
</evidence>
<dbReference type="Gene3D" id="1.10.357.20">
    <property type="entry name" value="SLC41 divalent cation transporters, integral membrane domain"/>
    <property type="match status" value="1"/>
</dbReference>
<comment type="subcellular location">
    <subcellularLocation>
        <location evidence="9">Cell membrane</location>
        <topology evidence="9">Multi-pass membrane protein</topology>
    </subcellularLocation>
    <subcellularLocation>
        <location evidence="1">Membrane</location>
        <topology evidence="1">Multi-pass membrane protein</topology>
    </subcellularLocation>
</comment>
<dbReference type="SMART" id="SM00116">
    <property type="entry name" value="CBS"/>
    <property type="match status" value="2"/>
</dbReference>
<feature type="domain" description="CBS" evidence="10">
    <location>
        <begin position="144"/>
        <end position="206"/>
    </location>
</feature>
<dbReference type="NCBIfam" id="TIGR00400">
    <property type="entry name" value="mgtE"/>
    <property type="match status" value="1"/>
</dbReference>
<evidence type="ECO:0000256" key="1">
    <source>
        <dbReference type="ARBA" id="ARBA00004141"/>
    </source>
</evidence>
<keyword evidence="4 9" id="KW-0812">Transmembrane</keyword>
<dbReference type="Pfam" id="PF03448">
    <property type="entry name" value="MgtE_N"/>
    <property type="match status" value="1"/>
</dbReference>
<keyword evidence="12" id="KW-1185">Reference proteome</keyword>
<evidence type="ECO:0000256" key="8">
    <source>
        <dbReference type="PROSITE-ProRule" id="PRU00703"/>
    </source>
</evidence>
<dbReference type="SUPFAM" id="SSF54631">
    <property type="entry name" value="CBS-domain pair"/>
    <property type="match status" value="1"/>
</dbReference>
<keyword evidence="9" id="KW-1003">Cell membrane</keyword>
<dbReference type="SMART" id="SM00924">
    <property type="entry name" value="MgtE_N"/>
    <property type="match status" value="1"/>
</dbReference>
<dbReference type="InterPro" id="IPR006667">
    <property type="entry name" value="SLC41_membr_dom"/>
</dbReference>
<dbReference type="EMBL" id="JBGUAW010000001">
    <property type="protein sequence ID" value="MFA9459621.1"/>
    <property type="molecule type" value="Genomic_DNA"/>
</dbReference>
<evidence type="ECO:0000256" key="9">
    <source>
        <dbReference type="RuleBase" id="RU362011"/>
    </source>
</evidence>
<dbReference type="RefSeq" id="WP_373654403.1">
    <property type="nucleotide sequence ID" value="NZ_JBGUAW010000001.1"/>
</dbReference>
<dbReference type="PANTHER" id="PTHR43773">
    <property type="entry name" value="MAGNESIUM TRANSPORTER MGTE"/>
    <property type="match status" value="1"/>
</dbReference>
<protein>
    <recommendedName>
        <fullName evidence="9">Magnesium transporter MgtE</fullName>
    </recommendedName>
</protein>
<keyword evidence="3 9" id="KW-0813">Transport</keyword>
<feature type="transmembrane region" description="Helical" evidence="9">
    <location>
        <begin position="290"/>
        <end position="310"/>
    </location>
</feature>
<comment type="caution">
    <text evidence="11">The sequence shown here is derived from an EMBL/GenBank/DDBJ whole genome shotgun (WGS) entry which is preliminary data.</text>
</comment>
<keyword evidence="6 9" id="KW-1133">Transmembrane helix</keyword>
<comment type="subunit">
    <text evidence="9">Homodimer.</text>
</comment>
<feature type="transmembrane region" description="Helical" evidence="9">
    <location>
        <begin position="364"/>
        <end position="386"/>
    </location>
</feature>
<comment type="function">
    <text evidence="9">Acts as a magnesium transporter.</text>
</comment>
<dbReference type="InterPro" id="IPR000644">
    <property type="entry name" value="CBS_dom"/>
</dbReference>
<feature type="domain" description="CBS" evidence="10">
    <location>
        <begin position="208"/>
        <end position="266"/>
    </location>
</feature>
<dbReference type="SUPFAM" id="SSF161093">
    <property type="entry name" value="MgtE membrane domain-like"/>
    <property type="match status" value="1"/>
</dbReference>
<sequence length="453" mass="49425">MSQNLPALASSTDPVDRIRDALDEGDLTTVEAILKDLHPADQVKVLTQLGDEERDRCLDLYEAPDIGPLFSESYGRLREHLLEYFPADVLSEVVQELDSDEAADLLQGLEGTAADRVLARLSFEDRAEVEPLLSYPEDTAGGRMQREVFVVPAKTRTRKVLAELRKAGQDLEELQDIYLVDNRGVLTGVISIFQLLRLELHTPVVEGANMDPLYVSPDEDQETVANLFRKHRLHSLPVVDDTGRILGQITADDVLGVIEEEATEDLYRLANINEASDLTEPMFRSARRRVFWLVINALSALLAATIISLFEPSIAQITALAVLMPIVASMGGIAGVQTLTVMVRGIALGHVQAENTWRIVVRQAGVGLVMGTLFALLGGVLAWAWFGQPLLGAAMASALIINLFASGLFGSLIPLLLRRLNIDPALASGVLLNTLTDGIGFFSFLAIGTWVLL</sequence>
<evidence type="ECO:0000256" key="4">
    <source>
        <dbReference type="ARBA" id="ARBA00022692"/>
    </source>
</evidence>
<accession>A0ABV4TU23</accession>
<dbReference type="InterPro" id="IPR036739">
    <property type="entry name" value="SLC41_membr_dom_sf"/>
</dbReference>
<reference evidence="11 12" key="1">
    <citation type="submission" date="2024-08" db="EMBL/GenBank/DDBJ databases">
        <title>Whole-genome sequencing of halo(alkali)philic microorganisms from hypersaline lakes.</title>
        <authorList>
            <person name="Sorokin D.Y."/>
            <person name="Merkel A.Y."/>
            <person name="Messina E."/>
            <person name="Yakimov M."/>
        </authorList>
    </citation>
    <scope>NUCLEOTIDE SEQUENCE [LARGE SCALE GENOMIC DNA]</scope>
    <source>
        <strain evidence="11 12">Cl-TMA</strain>
    </source>
</reference>
<dbReference type="InterPro" id="IPR006668">
    <property type="entry name" value="Mg_transptr_MgtE_intracell_dom"/>
</dbReference>
<evidence type="ECO:0000256" key="2">
    <source>
        <dbReference type="ARBA" id="ARBA00009749"/>
    </source>
</evidence>
<dbReference type="CDD" id="cd04606">
    <property type="entry name" value="CBS_pair_Mg_transporter"/>
    <property type="match status" value="1"/>
</dbReference>
<feature type="transmembrane region" description="Helical" evidence="9">
    <location>
        <begin position="322"/>
        <end position="343"/>
    </location>
</feature>
<dbReference type="Pfam" id="PF00571">
    <property type="entry name" value="CBS"/>
    <property type="match status" value="1"/>
</dbReference>
<gene>
    <name evidence="11" type="primary">mgtE</name>
    <name evidence="11" type="ORF">ACERLL_02105</name>
</gene>
<dbReference type="Gene3D" id="3.10.580.10">
    <property type="entry name" value="CBS-domain"/>
    <property type="match status" value="1"/>
</dbReference>
<keyword evidence="8" id="KW-0129">CBS domain</keyword>
<keyword evidence="9" id="KW-0479">Metal-binding</keyword>
<dbReference type="InterPro" id="IPR006669">
    <property type="entry name" value="MgtE_transporter"/>
</dbReference>
<dbReference type="PROSITE" id="PS51371">
    <property type="entry name" value="CBS"/>
    <property type="match status" value="2"/>
</dbReference>
<dbReference type="PANTHER" id="PTHR43773:SF1">
    <property type="entry name" value="MAGNESIUM TRANSPORTER MGTE"/>
    <property type="match status" value="1"/>
</dbReference>
<keyword evidence="5 9" id="KW-0460">Magnesium</keyword>
<evidence type="ECO:0000259" key="10">
    <source>
        <dbReference type="PROSITE" id="PS51371"/>
    </source>
</evidence>
<dbReference type="SUPFAM" id="SSF158791">
    <property type="entry name" value="MgtE N-terminal domain-like"/>
    <property type="match status" value="1"/>
</dbReference>